<feature type="transmembrane region" description="Helical" evidence="8">
    <location>
        <begin position="149"/>
        <end position="172"/>
    </location>
</feature>
<evidence type="ECO:0000256" key="2">
    <source>
        <dbReference type="ARBA" id="ARBA00022475"/>
    </source>
</evidence>
<keyword evidence="5 8" id="KW-1133">Transmembrane helix</keyword>
<evidence type="ECO:0000256" key="7">
    <source>
        <dbReference type="ARBA" id="ARBA00023315"/>
    </source>
</evidence>
<feature type="transmembrane region" description="Helical" evidence="8">
    <location>
        <begin position="52"/>
        <end position="71"/>
    </location>
</feature>
<feature type="transmembrane region" description="Helical" evidence="8">
    <location>
        <begin position="193"/>
        <end position="215"/>
    </location>
</feature>
<keyword evidence="2 8" id="KW-1003">Cell membrane</keyword>
<dbReference type="InterPro" id="IPR003010">
    <property type="entry name" value="C-N_Hydrolase"/>
</dbReference>
<feature type="transmembrane region" description="Helical" evidence="8">
    <location>
        <begin position="108"/>
        <end position="129"/>
    </location>
</feature>
<keyword evidence="4 8" id="KW-0812">Transmembrane</keyword>
<dbReference type="EC" id="2.3.1.269" evidence="8"/>
<name>A0ABP6LG95_9ACTN</name>
<dbReference type="NCBIfam" id="TIGR00546">
    <property type="entry name" value="lnt"/>
    <property type="match status" value="1"/>
</dbReference>
<keyword evidence="6 8" id="KW-0472">Membrane</keyword>
<comment type="function">
    <text evidence="8">Catalyzes the phospholipid dependent N-acylation of the N-terminal cysteine of apolipoprotein, the last step in lipoprotein maturation.</text>
</comment>
<dbReference type="SUPFAM" id="SSF56317">
    <property type="entry name" value="Carbon-nitrogen hydrolase"/>
    <property type="match status" value="1"/>
</dbReference>
<evidence type="ECO:0000256" key="6">
    <source>
        <dbReference type="ARBA" id="ARBA00023136"/>
    </source>
</evidence>
<dbReference type="EMBL" id="BAAAVS010000047">
    <property type="protein sequence ID" value="GAA3043131.1"/>
    <property type="molecule type" value="Genomic_DNA"/>
</dbReference>
<dbReference type="Gene3D" id="3.60.110.10">
    <property type="entry name" value="Carbon-nitrogen hydrolase"/>
    <property type="match status" value="1"/>
</dbReference>
<keyword evidence="11" id="KW-1185">Reference proteome</keyword>
<evidence type="ECO:0000256" key="8">
    <source>
        <dbReference type="HAMAP-Rule" id="MF_01148"/>
    </source>
</evidence>
<comment type="catalytic activity">
    <reaction evidence="8">
        <text>N-terminal S-1,2-diacyl-sn-glyceryl-L-cysteinyl-[lipoprotein] + a glycerophospholipid = N-acyl-S-1,2-diacyl-sn-glyceryl-L-cysteinyl-[lipoprotein] + a 2-acyl-sn-glycero-3-phospholipid + H(+)</text>
        <dbReference type="Rhea" id="RHEA:48228"/>
        <dbReference type="Rhea" id="RHEA-COMP:14681"/>
        <dbReference type="Rhea" id="RHEA-COMP:14684"/>
        <dbReference type="ChEBI" id="CHEBI:15378"/>
        <dbReference type="ChEBI" id="CHEBI:136912"/>
        <dbReference type="ChEBI" id="CHEBI:140656"/>
        <dbReference type="ChEBI" id="CHEBI:140657"/>
        <dbReference type="ChEBI" id="CHEBI:140660"/>
        <dbReference type="EC" id="2.3.1.269"/>
    </reaction>
</comment>
<organism evidence="10 11">
    <name type="scientific">Gordonia defluvii</name>
    <dbReference type="NCBI Taxonomy" id="283718"/>
    <lineage>
        <taxon>Bacteria</taxon>
        <taxon>Bacillati</taxon>
        <taxon>Actinomycetota</taxon>
        <taxon>Actinomycetes</taxon>
        <taxon>Mycobacteriales</taxon>
        <taxon>Gordoniaceae</taxon>
        <taxon>Gordonia</taxon>
    </lineage>
</organism>
<dbReference type="InterPro" id="IPR036526">
    <property type="entry name" value="C-N_Hydrolase_sf"/>
</dbReference>
<dbReference type="Proteomes" id="UP001501035">
    <property type="component" value="Unassembled WGS sequence"/>
</dbReference>
<comment type="subcellular location">
    <subcellularLocation>
        <location evidence="1 8">Cell membrane</location>
        <topology evidence="1 8">Multi-pass membrane protein</topology>
    </subcellularLocation>
</comment>
<accession>A0ABP6LG95</accession>
<evidence type="ECO:0000256" key="5">
    <source>
        <dbReference type="ARBA" id="ARBA00022989"/>
    </source>
</evidence>
<keyword evidence="3 8" id="KW-0808">Transferase</keyword>
<evidence type="ECO:0000259" key="9">
    <source>
        <dbReference type="PROSITE" id="PS50263"/>
    </source>
</evidence>
<dbReference type="Pfam" id="PF00795">
    <property type="entry name" value="CN_hydrolase"/>
    <property type="match status" value="1"/>
</dbReference>
<feature type="transmembrane region" description="Helical" evidence="8">
    <location>
        <begin position="27"/>
        <end position="45"/>
    </location>
</feature>
<comment type="similarity">
    <text evidence="8">Belongs to the CN hydrolase family. Apolipoprotein N-acyltransferase subfamily.</text>
</comment>
<dbReference type="InterPro" id="IPR004563">
    <property type="entry name" value="Apolipo_AcylTrfase"/>
</dbReference>
<reference evidence="11" key="1">
    <citation type="journal article" date="2019" name="Int. J. Syst. Evol. Microbiol.">
        <title>The Global Catalogue of Microorganisms (GCM) 10K type strain sequencing project: providing services to taxonomists for standard genome sequencing and annotation.</title>
        <authorList>
            <consortium name="The Broad Institute Genomics Platform"/>
            <consortium name="The Broad Institute Genome Sequencing Center for Infectious Disease"/>
            <person name="Wu L."/>
            <person name="Ma J."/>
        </authorList>
    </citation>
    <scope>NUCLEOTIDE SEQUENCE [LARGE SCALE GENOMIC DNA]</scope>
    <source>
        <strain evidence="11">JCM 14234</strain>
    </source>
</reference>
<evidence type="ECO:0000313" key="11">
    <source>
        <dbReference type="Proteomes" id="UP001501035"/>
    </source>
</evidence>
<dbReference type="RefSeq" id="WP_290706453.1">
    <property type="nucleotide sequence ID" value="NZ_BAAAVS010000047.1"/>
</dbReference>
<dbReference type="HAMAP" id="MF_01148">
    <property type="entry name" value="Lnt"/>
    <property type="match status" value="1"/>
</dbReference>
<dbReference type="PROSITE" id="PS50263">
    <property type="entry name" value="CN_HYDROLASE"/>
    <property type="match status" value="1"/>
</dbReference>
<dbReference type="PANTHER" id="PTHR38686">
    <property type="entry name" value="APOLIPOPROTEIN N-ACYLTRANSFERASE"/>
    <property type="match status" value="1"/>
</dbReference>
<comment type="caution">
    <text evidence="10">The sequence shown here is derived from an EMBL/GenBank/DDBJ whole genome shotgun (WGS) entry which is preliminary data.</text>
</comment>
<feature type="transmembrane region" description="Helical" evidence="8">
    <location>
        <begin position="495"/>
        <end position="517"/>
    </location>
</feature>
<sequence length="541" mass="57214">MIRFIRLAAAVVAGLAMWAAFPPSNLWFLAVVSLGLLTVVLGAGAPRVRDGAVAGLLFGLGFFVPLLPWIGEYVGPLPWLALAGVLAAYTALLGVIATVSMRLPIPPLWFALSWILVETLRSVFPFGGFPWGRTAFSQADGPLLPLASLAGATGLSFGVALFGSSVAWVFVVGVRAWRRGPKPSSEDPRALSAGVIAAVVTVLLALTAPLLAIAVTPTSLDRVLSPTTARAAIVQGNVPRLGLEFNAQRRAVLDYHVRETRRLAEDIAQGRTPAPDFVVWPENASDISPVDNPDAAAEIEAAARAVNAPVVLGTILISSDGNPVNSVLVWDPQQGITDRYDKHIIQPFGEYLPWRGFFRMFSSYADLAGTFEAGSGPSVVRIPTRSGPVIAGVATCWEVAFDRAARASVDEGAQLLIVPTNNATFGRTAMTYQQLAMSQVRAVEHGRTVLVAATSGVSAIVAPDGTITSRSEVFTPAILADKVPLRSERTLATRLGPVPTIILCAAAVVALLVALATHTKFSRNPLRATGTRTDKSKELDE</sequence>
<feature type="transmembrane region" description="Helical" evidence="8">
    <location>
        <begin position="5"/>
        <end position="21"/>
    </location>
</feature>
<gene>
    <name evidence="8 10" type="primary">lnt</name>
    <name evidence="10" type="ORF">GCM10010528_23430</name>
</gene>
<protein>
    <recommendedName>
        <fullName evidence="8">Apolipoprotein N-acyltransferase</fullName>
        <shortName evidence="8">ALP N-acyltransferase</shortName>
        <ecNumber evidence="8">2.3.1.269</ecNumber>
    </recommendedName>
</protein>
<comment type="pathway">
    <text evidence="8">Protein modification; lipoprotein biosynthesis (N-acyl transfer).</text>
</comment>
<feature type="domain" description="CN hydrolase" evidence="9">
    <location>
        <begin position="229"/>
        <end position="485"/>
    </location>
</feature>
<feature type="transmembrane region" description="Helical" evidence="8">
    <location>
        <begin position="77"/>
        <end position="96"/>
    </location>
</feature>
<keyword evidence="7 8" id="KW-0012">Acyltransferase</keyword>
<dbReference type="PANTHER" id="PTHR38686:SF1">
    <property type="entry name" value="APOLIPOPROTEIN N-ACYLTRANSFERASE"/>
    <property type="match status" value="1"/>
</dbReference>
<dbReference type="InterPro" id="IPR045378">
    <property type="entry name" value="LNT_N"/>
</dbReference>
<evidence type="ECO:0000256" key="4">
    <source>
        <dbReference type="ARBA" id="ARBA00022692"/>
    </source>
</evidence>
<proteinExistence type="inferred from homology"/>
<evidence type="ECO:0000256" key="3">
    <source>
        <dbReference type="ARBA" id="ARBA00022679"/>
    </source>
</evidence>
<evidence type="ECO:0000313" key="10">
    <source>
        <dbReference type="EMBL" id="GAA3043131.1"/>
    </source>
</evidence>
<dbReference type="CDD" id="cd07571">
    <property type="entry name" value="ALP_N-acyl_transferase"/>
    <property type="match status" value="1"/>
</dbReference>
<evidence type="ECO:0000256" key="1">
    <source>
        <dbReference type="ARBA" id="ARBA00004651"/>
    </source>
</evidence>
<dbReference type="Pfam" id="PF20154">
    <property type="entry name" value="LNT_N"/>
    <property type="match status" value="1"/>
</dbReference>